<name>A0ABS1F5I3_9PROT</name>
<keyword evidence="6" id="KW-0378">Hydrolase</keyword>
<dbReference type="Pfam" id="PF06745">
    <property type="entry name" value="ATPase"/>
    <property type="match status" value="2"/>
</dbReference>
<dbReference type="PANTHER" id="PTHR42926">
    <property type="match status" value="1"/>
</dbReference>
<keyword evidence="2" id="KW-0597">Phosphoprotein</keyword>
<dbReference type="SUPFAM" id="SSF52540">
    <property type="entry name" value="P-loop containing nucleoside triphosphate hydrolases"/>
    <property type="match status" value="2"/>
</dbReference>
<dbReference type="InterPro" id="IPR003593">
    <property type="entry name" value="AAA+_ATPase"/>
</dbReference>
<dbReference type="Proteomes" id="UP000652760">
    <property type="component" value="Unassembled WGS sequence"/>
</dbReference>
<keyword evidence="9" id="KW-1185">Reference proteome</keyword>
<evidence type="ECO:0000256" key="4">
    <source>
        <dbReference type="ARBA" id="ARBA00022737"/>
    </source>
</evidence>
<dbReference type="PROSITE" id="PS51146">
    <property type="entry name" value="KAIC"/>
    <property type="match status" value="2"/>
</dbReference>
<keyword evidence="5" id="KW-0418">Kinase</keyword>
<keyword evidence="3" id="KW-0808">Transferase</keyword>
<dbReference type="SMART" id="SM00382">
    <property type="entry name" value="AAA"/>
    <property type="match status" value="2"/>
</dbReference>
<feature type="domain" description="KaiC" evidence="7">
    <location>
        <begin position="280"/>
        <end position="512"/>
    </location>
</feature>
<evidence type="ECO:0000256" key="3">
    <source>
        <dbReference type="ARBA" id="ARBA00022679"/>
    </source>
</evidence>
<dbReference type="InterPro" id="IPR014774">
    <property type="entry name" value="KaiC-like_dom"/>
</dbReference>
<accession>A0ABS1F5I3</accession>
<dbReference type="InterPro" id="IPR010624">
    <property type="entry name" value="KaiC_dom"/>
</dbReference>
<keyword evidence="4" id="KW-0677">Repeat</keyword>
<evidence type="ECO:0000256" key="2">
    <source>
        <dbReference type="ARBA" id="ARBA00022553"/>
    </source>
</evidence>
<dbReference type="EMBL" id="JAENHM010000044">
    <property type="protein sequence ID" value="MBK1838662.1"/>
    <property type="molecule type" value="Genomic_DNA"/>
</dbReference>
<feature type="domain" description="KaiC" evidence="7">
    <location>
        <begin position="41"/>
        <end position="278"/>
    </location>
</feature>
<dbReference type="EC" id="2.7.11.1" evidence="1"/>
<evidence type="ECO:0000256" key="5">
    <source>
        <dbReference type="ARBA" id="ARBA00022777"/>
    </source>
</evidence>
<dbReference type="PRINTS" id="PR01874">
    <property type="entry name" value="DNAREPAIRADA"/>
</dbReference>
<dbReference type="CDD" id="cd19488">
    <property type="entry name" value="KaiC-like_N"/>
    <property type="match status" value="1"/>
</dbReference>
<evidence type="ECO:0000313" key="8">
    <source>
        <dbReference type="EMBL" id="MBK1838662.1"/>
    </source>
</evidence>
<gene>
    <name evidence="8" type="ORF">JHL17_14680</name>
</gene>
<sequence length="530" mass="59041">MPRHANFQGAHRLPRNIFLTPRLSTDTEVKEPLVPEPIPIEKVQTGIPEFDLILRGGLPRGRIHLLEGAPGTGKTTIALQLLIQARAEGRRGLYITLSENAKELESTAASHGWSLDGVAVFDIVPVEAQLDRQQSVLYPSEVELGETVRLIIDRIEEENPEVLVIDTVSELRLLTQDQLGYRRQILALKQFLQDRRCTTLILDDLTHQYSSTEMHSLAHSVIVLEQSERSYGAARRRLRIAKMRGADYQSGWHDFAITRENVLVFPSLIAEEHQSDFEPTLMESGLPALDELMGGGLTQGTTTMLVGPSGVGKSSIALQYVTAAVRRGDHAAYFSFDENFKTLELRSVALGIDIAESVRRNRLGWRRANPSRLSPGQFVWQVRREVEDHGARIVVIDSLNSYLSTMPEEKALVLQMHELLTYLSNKGVVTILILAQQGIIGDVQNPVDLSFMSDTVVLLRFFEVEGEVRKAISVVKKRTGVHELSIREFRLFPDGMQVGPQLMDFRGVLTGVPEYGGSAEPLLTSQAETG</sequence>
<dbReference type="InterPro" id="IPR051347">
    <property type="entry name" value="Circadian_clock_KaiC-rel"/>
</dbReference>
<dbReference type="PANTHER" id="PTHR42926:SF1">
    <property type="entry name" value="CIRCADIAN CLOCK OSCILLATOR PROTEIN KAIC 1"/>
    <property type="match status" value="1"/>
</dbReference>
<dbReference type="Gene3D" id="3.40.50.300">
    <property type="entry name" value="P-loop containing nucleotide triphosphate hydrolases"/>
    <property type="match status" value="2"/>
</dbReference>
<dbReference type="InterPro" id="IPR030665">
    <property type="entry name" value="KaiC"/>
</dbReference>
<comment type="caution">
    <text evidence="8">The sequence shown here is derived from an EMBL/GenBank/DDBJ whole genome shotgun (WGS) entry which is preliminary data.</text>
</comment>
<protein>
    <recommendedName>
        <fullName evidence="1">non-specific serine/threonine protein kinase</fullName>
        <ecNumber evidence="1">2.7.11.1</ecNumber>
    </recommendedName>
</protein>
<evidence type="ECO:0000313" key="9">
    <source>
        <dbReference type="Proteomes" id="UP000652760"/>
    </source>
</evidence>
<reference evidence="9" key="1">
    <citation type="submission" date="2021-01" db="EMBL/GenBank/DDBJ databases">
        <title>Genome public.</title>
        <authorList>
            <person name="Liu C."/>
            <person name="Sun Q."/>
        </authorList>
    </citation>
    <scope>NUCLEOTIDE SEQUENCE [LARGE SCALE GENOMIC DNA]</scope>
    <source>
        <strain evidence="9">YIM B02556</strain>
    </source>
</reference>
<dbReference type="PIRSF" id="PIRSF039117">
    <property type="entry name" value="KaiC"/>
    <property type="match status" value="1"/>
</dbReference>
<evidence type="ECO:0000256" key="1">
    <source>
        <dbReference type="ARBA" id="ARBA00012513"/>
    </source>
</evidence>
<dbReference type="InterPro" id="IPR027417">
    <property type="entry name" value="P-loop_NTPase"/>
</dbReference>
<organism evidence="8 9">
    <name type="scientific">Azospirillum endophyticum</name>
    <dbReference type="NCBI Taxonomy" id="2800326"/>
    <lineage>
        <taxon>Bacteria</taxon>
        <taxon>Pseudomonadati</taxon>
        <taxon>Pseudomonadota</taxon>
        <taxon>Alphaproteobacteria</taxon>
        <taxon>Rhodospirillales</taxon>
        <taxon>Azospirillaceae</taxon>
        <taxon>Azospirillum</taxon>
    </lineage>
</organism>
<evidence type="ECO:0000256" key="6">
    <source>
        <dbReference type="ARBA" id="ARBA00022801"/>
    </source>
</evidence>
<proteinExistence type="predicted"/>
<evidence type="ECO:0000259" key="7">
    <source>
        <dbReference type="PROSITE" id="PS51146"/>
    </source>
</evidence>